<dbReference type="CDD" id="cd16333">
    <property type="entry name" value="RELM"/>
    <property type="match status" value="1"/>
</dbReference>
<evidence type="ECO:0000256" key="3">
    <source>
        <dbReference type="ARBA" id="ARBA00022525"/>
    </source>
</evidence>
<dbReference type="AlphaFoldDB" id="A0AA97J721"/>
<accession>A0AA97J721</accession>
<evidence type="ECO:0000313" key="9">
    <source>
        <dbReference type="RefSeq" id="XP_054832304.1"/>
    </source>
</evidence>
<name>A0AA97J721_EUBMA</name>
<evidence type="ECO:0000256" key="2">
    <source>
        <dbReference type="ARBA" id="ARBA00007258"/>
    </source>
</evidence>
<dbReference type="Gene3D" id="2.60.40.4230">
    <property type="entry name" value="Resistin head domain"/>
    <property type="match status" value="1"/>
</dbReference>
<keyword evidence="3" id="KW-0964">Secreted</keyword>
<comment type="subcellular location">
    <subcellularLocation>
        <location evidence="1">Secreted</location>
    </subcellularLocation>
</comment>
<dbReference type="PANTHER" id="PTHR21101">
    <property type="entry name" value="RESISTIN"/>
    <property type="match status" value="1"/>
</dbReference>
<protein>
    <submittedName>
        <fullName evidence="9 10">Resistin-like</fullName>
    </submittedName>
</protein>
<evidence type="ECO:0000256" key="7">
    <source>
        <dbReference type="SAM" id="SignalP"/>
    </source>
</evidence>
<evidence type="ECO:0000313" key="10">
    <source>
        <dbReference type="RefSeq" id="XP_054834217.1"/>
    </source>
</evidence>
<evidence type="ECO:0000313" key="8">
    <source>
        <dbReference type="Proteomes" id="UP001190640"/>
    </source>
</evidence>
<dbReference type="SUPFAM" id="SSF111423">
    <property type="entry name" value="Resistin"/>
    <property type="match status" value="1"/>
</dbReference>
<sequence>MMKVTIFLVAAVLISIQFTSAQTCVVDNAIDQKISASVTRQVSTALAKAQLTCMNVKSRGRLATCPSGFKVTACSCGMACGSWDIRGEHVCHCQCAVMDWASARCCKMSI</sequence>
<dbReference type="GeneID" id="129327575"/>
<dbReference type="PANTHER" id="PTHR21101:SF12">
    <property type="entry name" value="RESISTIN"/>
    <property type="match status" value="1"/>
</dbReference>
<dbReference type="RefSeq" id="XP_054832304.1">
    <property type="nucleotide sequence ID" value="XM_054976329.1"/>
</dbReference>
<dbReference type="GO" id="GO:0005179">
    <property type="term" value="F:hormone activity"/>
    <property type="evidence" value="ECO:0007669"/>
    <property type="project" value="UniProtKB-KW"/>
</dbReference>
<dbReference type="InterPro" id="IPR036262">
    <property type="entry name" value="Resistin-like_sf"/>
</dbReference>
<dbReference type="KEGG" id="emc:129328917"/>
<keyword evidence="4" id="KW-0372">Hormone</keyword>
<dbReference type="RefSeq" id="XP_054834217.1">
    <property type="nucleotide sequence ID" value="XM_054978242.1"/>
</dbReference>
<evidence type="ECO:0000256" key="6">
    <source>
        <dbReference type="ARBA" id="ARBA00023157"/>
    </source>
</evidence>
<dbReference type="Proteomes" id="UP001190640">
    <property type="component" value="Chromosome 4"/>
</dbReference>
<dbReference type="Pfam" id="PF06954">
    <property type="entry name" value="Resistin"/>
    <property type="match status" value="1"/>
</dbReference>
<dbReference type="GO" id="GO:0005615">
    <property type="term" value="C:extracellular space"/>
    <property type="evidence" value="ECO:0007669"/>
    <property type="project" value="TreeGrafter"/>
</dbReference>
<proteinExistence type="inferred from homology"/>
<feature type="signal peptide" evidence="7">
    <location>
        <begin position="1"/>
        <end position="21"/>
    </location>
</feature>
<reference evidence="9 10" key="1">
    <citation type="submission" date="2025-04" db="UniProtKB">
        <authorList>
            <consortium name="RefSeq"/>
        </authorList>
    </citation>
    <scope>IDENTIFICATION</scope>
    <source>
        <tissue evidence="9 10">Blood</tissue>
    </source>
</reference>
<dbReference type="InterPro" id="IPR009714">
    <property type="entry name" value="RELM"/>
</dbReference>
<comment type="similarity">
    <text evidence="2">Belongs to the resistin/FIZZ family.</text>
</comment>
<keyword evidence="8" id="KW-1185">Reference proteome</keyword>
<evidence type="ECO:0000256" key="4">
    <source>
        <dbReference type="ARBA" id="ARBA00022702"/>
    </source>
</evidence>
<evidence type="ECO:0000256" key="1">
    <source>
        <dbReference type="ARBA" id="ARBA00004613"/>
    </source>
</evidence>
<evidence type="ECO:0000256" key="5">
    <source>
        <dbReference type="ARBA" id="ARBA00022729"/>
    </source>
</evidence>
<feature type="chain" id="PRO_5044705517" evidence="7">
    <location>
        <begin position="22"/>
        <end position="110"/>
    </location>
</feature>
<keyword evidence="6" id="KW-1015">Disulfide bond</keyword>
<gene>
    <name evidence="9" type="primary">LOC129327575</name>
    <name evidence="10" type="synonym">LOC129328917</name>
</gene>
<organism evidence="8 9">
    <name type="scientific">Eublepharis macularius</name>
    <name type="common">Leopard gecko</name>
    <name type="synonym">Cyrtodactylus macularius</name>
    <dbReference type="NCBI Taxonomy" id="481883"/>
    <lineage>
        <taxon>Eukaryota</taxon>
        <taxon>Metazoa</taxon>
        <taxon>Chordata</taxon>
        <taxon>Craniata</taxon>
        <taxon>Vertebrata</taxon>
        <taxon>Euteleostomi</taxon>
        <taxon>Lepidosauria</taxon>
        <taxon>Squamata</taxon>
        <taxon>Bifurcata</taxon>
        <taxon>Gekkota</taxon>
        <taxon>Eublepharidae</taxon>
        <taxon>Eublepharinae</taxon>
        <taxon>Eublepharis</taxon>
    </lineage>
</organism>
<dbReference type="KEGG" id="emc:129327575"/>
<dbReference type="FunFam" id="2.60.40.4230:FF:000001">
    <property type="entry name" value="Resistin-like beta"/>
    <property type="match status" value="1"/>
</dbReference>
<keyword evidence="5 7" id="KW-0732">Signal</keyword>